<gene>
    <name evidence="8" type="ORF">HOLleu_41269</name>
</gene>
<evidence type="ECO:0000256" key="3">
    <source>
        <dbReference type="ARBA" id="ARBA00023157"/>
    </source>
</evidence>
<keyword evidence="4" id="KW-0325">Glycoprotein</keyword>
<feature type="domain" description="CUB" evidence="7">
    <location>
        <begin position="163"/>
        <end position="302"/>
    </location>
</feature>
<dbReference type="AlphaFoldDB" id="A0A9Q0YCB3"/>
<evidence type="ECO:0000256" key="6">
    <source>
        <dbReference type="SAM" id="MobiDB-lite"/>
    </source>
</evidence>
<dbReference type="Proteomes" id="UP001152320">
    <property type="component" value="Chromosome 23"/>
</dbReference>
<evidence type="ECO:0000256" key="4">
    <source>
        <dbReference type="ARBA" id="ARBA00023180"/>
    </source>
</evidence>
<dbReference type="CDD" id="cd00041">
    <property type="entry name" value="CUB"/>
    <property type="match status" value="2"/>
</dbReference>
<dbReference type="PANTHER" id="PTHR24251">
    <property type="entry name" value="OVOCHYMASE-RELATED"/>
    <property type="match status" value="1"/>
</dbReference>
<dbReference type="SMART" id="SM00042">
    <property type="entry name" value="CUB"/>
    <property type="match status" value="2"/>
</dbReference>
<protein>
    <submittedName>
        <fullName evidence="8">Tolloid-like protein 1</fullName>
    </submittedName>
</protein>
<accession>A0A9Q0YCB3</accession>
<reference evidence="8" key="1">
    <citation type="submission" date="2021-10" db="EMBL/GenBank/DDBJ databases">
        <title>Tropical sea cucumber genome reveals ecological adaptation and Cuvierian tubules defense mechanism.</title>
        <authorList>
            <person name="Chen T."/>
        </authorList>
    </citation>
    <scope>NUCLEOTIDE SEQUENCE</scope>
    <source>
        <strain evidence="8">Nanhai2018</strain>
        <tissue evidence="8">Muscle</tissue>
    </source>
</reference>
<evidence type="ECO:0000313" key="8">
    <source>
        <dbReference type="EMBL" id="KAJ8019615.1"/>
    </source>
</evidence>
<keyword evidence="9" id="KW-1185">Reference proteome</keyword>
<name>A0A9Q0YCB3_HOLLE</name>
<feature type="domain" description="CUB" evidence="7">
    <location>
        <begin position="48"/>
        <end position="158"/>
    </location>
</feature>
<dbReference type="Pfam" id="PF00431">
    <property type="entry name" value="CUB"/>
    <property type="match status" value="3"/>
</dbReference>
<evidence type="ECO:0000259" key="7">
    <source>
        <dbReference type="PROSITE" id="PS01180"/>
    </source>
</evidence>
<dbReference type="FunFam" id="2.60.120.290:FF:000003">
    <property type="entry name" value="Neuropilin"/>
    <property type="match status" value="1"/>
</dbReference>
<keyword evidence="2" id="KW-0677">Repeat</keyword>
<evidence type="ECO:0000256" key="1">
    <source>
        <dbReference type="ARBA" id="ARBA00022729"/>
    </source>
</evidence>
<dbReference type="EMBL" id="JAIZAY010000023">
    <property type="protein sequence ID" value="KAJ8019615.1"/>
    <property type="molecule type" value="Genomic_DNA"/>
</dbReference>
<feature type="region of interest" description="Disordered" evidence="6">
    <location>
        <begin position="1"/>
        <end position="23"/>
    </location>
</feature>
<comment type="caution">
    <text evidence="8">The sequence shown here is derived from an EMBL/GenBank/DDBJ whole genome shotgun (WGS) entry which is preliminary data.</text>
</comment>
<evidence type="ECO:0000256" key="2">
    <source>
        <dbReference type="ARBA" id="ARBA00022737"/>
    </source>
</evidence>
<dbReference type="PROSITE" id="PS01180">
    <property type="entry name" value="CUB"/>
    <property type="match status" value="2"/>
</dbReference>
<evidence type="ECO:0000256" key="5">
    <source>
        <dbReference type="PROSITE-ProRule" id="PRU00059"/>
    </source>
</evidence>
<organism evidence="8 9">
    <name type="scientific">Holothuria leucospilota</name>
    <name type="common">Black long sea cucumber</name>
    <name type="synonym">Mertensiothuria leucospilota</name>
    <dbReference type="NCBI Taxonomy" id="206669"/>
    <lineage>
        <taxon>Eukaryota</taxon>
        <taxon>Metazoa</taxon>
        <taxon>Echinodermata</taxon>
        <taxon>Eleutherozoa</taxon>
        <taxon>Echinozoa</taxon>
        <taxon>Holothuroidea</taxon>
        <taxon>Aspidochirotacea</taxon>
        <taxon>Aspidochirotida</taxon>
        <taxon>Holothuriidae</taxon>
        <taxon>Holothuria</taxon>
    </lineage>
</organism>
<dbReference type="InterPro" id="IPR000859">
    <property type="entry name" value="CUB_dom"/>
</dbReference>
<keyword evidence="1" id="KW-0732">Signal</keyword>
<comment type="caution">
    <text evidence="5">Lacks conserved residue(s) required for the propagation of feature annotation.</text>
</comment>
<proteinExistence type="predicted"/>
<keyword evidence="3" id="KW-1015">Disulfide bond</keyword>
<dbReference type="FunFam" id="2.60.120.290:FF:000013">
    <property type="entry name" value="Membrane frizzled-related protein"/>
    <property type="match status" value="1"/>
</dbReference>
<feature type="compositionally biased region" description="Low complexity" evidence="6">
    <location>
        <begin position="1"/>
        <end position="16"/>
    </location>
</feature>
<dbReference type="Gene3D" id="2.60.120.290">
    <property type="entry name" value="Spermadhesin, CUB domain"/>
    <property type="match status" value="2"/>
</dbReference>
<dbReference type="SUPFAM" id="SSF49854">
    <property type="entry name" value="Spermadhesin, CUB domain"/>
    <property type="match status" value="2"/>
</dbReference>
<dbReference type="InterPro" id="IPR035914">
    <property type="entry name" value="Sperma_CUB_dom_sf"/>
</dbReference>
<sequence>MQATYDTTTNSPTTTHSTEEAHVETTDLPTTIYSTTEENAETTGPALCREVFYTDSSPVMSLNYPANYPDDLDCEYRIIASTENVIRLDFVAFEVEPDCDKDYVQIFEETPTTVAITEKLCGDSVPSTVVSTGHQVLIAFHSDSSDNKAGFMANIHFLSSPSCGVTYMNESSVITSPNYPNEYGNDEACHNWIEAPLGKTIQLTFTDFEIEVAHSELFPNYVAFDWSEWEGAETTPQPKICNFDFLEVYDGENSASDLILMSELCGKTPPPPLLTTGNKMYIYFESDSFFTYRGYRATYQFL</sequence>
<dbReference type="OrthoDB" id="291007at2759"/>
<evidence type="ECO:0000313" key="9">
    <source>
        <dbReference type="Proteomes" id="UP001152320"/>
    </source>
</evidence>
<dbReference type="PANTHER" id="PTHR24251:SF50">
    <property type="entry name" value="ATTRACTIN-LIKE 1A"/>
    <property type="match status" value="1"/>
</dbReference>